<dbReference type="CDD" id="cd06225">
    <property type="entry name" value="HAMP"/>
    <property type="match status" value="1"/>
</dbReference>
<dbReference type="SUPFAM" id="SSF55874">
    <property type="entry name" value="ATPase domain of HSP90 chaperone/DNA topoisomerase II/histidine kinase"/>
    <property type="match status" value="1"/>
</dbReference>
<dbReference type="InterPro" id="IPR001789">
    <property type="entry name" value="Sig_transdc_resp-reg_receiver"/>
</dbReference>
<feature type="transmembrane region" description="Helical" evidence="16">
    <location>
        <begin position="6"/>
        <end position="26"/>
    </location>
</feature>
<dbReference type="Gene3D" id="3.30.565.10">
    <property type="entry name" value="Histidine kinase-like ATPase, C-terminal domain"/>
    <property type="match status" value="1"/>
</dbReference>
<dbReference type="GO" id="GO:0005886">
    <property type="term" value="C:plasma membrane"/>
    <property type="evidence" value="ECO:0007669"/>
    <property type="project" value="UniProtKB-SubCell"/>
</dbReference>
<evidence type="ECO:0000256" key="1">
    <source>
        <dbReference type="ARBA" id="ARBA00000085"/>
    </source>
</evidence>
<dbReference type="SUPFAM" id="SSF52172">
    <property type="entry name" value="CheY-like"/>
    <property type="match status" value="1"/>
</dbReference>
<dbReference type="InterPro" id="IPR011006">
    <property type="entry name" value="CheY-like_superfamily"/>
</dbReference>
<dbReference type="Gene3D" id="1.10.287.130">
    <property type="match status" value="1"/>
</dbReference>
<dbReference type="InterPro" id="IPR004358">
    <property type="entry name" value="Sig_transdc_His_kin-like_C"/>
</dbReference>
<keyword evidence="6 14" id="KW-0597">Phosphoprotein</keyword>
<keyword evidence="9" id="KW-0418">Kinase</keyword>
<protein>
    <recommendedName>
        <fullName evidence="13">Circadian input-output histidine kinase CikA</fullName>
        <ecNumber evidence="4">2.7.13.3</ecNumber>
    </recommendedName>
</protein>
<keyword evidence="16" id="KW-0812">Transmembrane</keyword>
<dbReference type="InterPro" id="IPR029016">
    <property type="entry name" value="GAF-like_dom_sf"/>
</dbReference>
<accession>A0A559JGN0</accession>
<dbReference type="InterPro" id="IPR036890">
    <property type="entry name" value="HATPase_C_sf"/>
</dbReference>
<gene>
    <name evidence="20" type="ORF">FPZ45_13770</name>
</gene>
<dbReference type="GO" id="GO:0000155">
    <property type="term" value="F:phosphorelay sensor kinase activity"/>
    <property type="evidence" value="ECO:0007669"/>
    <property type="project" value="InterPro"/>
</dbReference>
<dbReference type="SUPFAM" id="SSF47384">
    <property type="entry name" value="Homodimeric domain of signal transducing histidine kinase"/>
    <property type="match status" value="1"/>
</dbReference>
<feature type="coiled-coil region" evidence="15">
    <location>
        <begin position="439"/>
        <end position="505"/>
    </location>
</feature>
<dbReference type="CDD" id="cd19411">
    <property type="entry name" value="MCP2201-like_sensor"/>
    <property type="match status" value="1"/>
</dbReference>
<keyword evidence="5" id="KW-1003">Cell membrane</keyword>
<dbReference type="Gene3D" id="3.30.450.40">
    <property type="match status" value="1"/>
</dbReference>
<keyword evidence="21" id="KW-1185">Reference proteome</keyword>
<dbReference type="PRINTS" id="PR00344">
    <property type="entry name" value="BCTRLSENSOR"/>
</dbReference>
<evidence type="ECO:0000256" key="11">
    <source>
        <dbReference type="ARBA" id="ARBA00023012"/>
    </source>
</evidence>
<dbReference type="EC" id="2.7.13.3" evidence="4"/>
<sequence length="920" mass="102415">MKFRTKLYLGFGTILALLLLFSFIVFQQLSVMNRNMHGVVEDNYVAVKLANRINAEINNLSIEMNESLLDQDKSLLPGRLESIESFKIALNSKMADLDLMASEQPELKQKIGTIDALYHAYVRHIDTAIELLKDGQKEQAVQLHNDETEKIRIDLFQTVVDLRKQQESGMEDSLRHSSSTYQITVRFMMILVGFTVLAGIAIAAGVFRSLTSSLELIVSAMKRAGRSDRTDLPRIYIKTKDELGSITEAFNQMAAELEASANQEQEHNRSLQQLSWHKSKIAEITTLYQSIQDLDSLANLFITSAAAALEARYGVFYLKQENESGAPRLVKIASYAGNREDIGAHGFALGDGLVGQCALENKKIIVNDPPKDYVKVRSGIGSATPVQIVISPVQFEKDVIAVVELAAIHPFTDGQLSLLDELIVTLGITIKSISGHMQVQKLLKEAQLFAEELQTQSEELQLQQEELKTLNEQLEEQFKNSNRKSMELEKTKDELEEKNRQIMLASGYKSEFLANMSHELRTPLNSLLILSQMLSENKEGNLTSKQMEFVRTIYSSGSDLLKLINEVLDLSKIESGTVEIVDDAVRLQDIADMAERHFSAVAAKKAIAFDVGLDDTLKYMDIHIHTDMQKLQQIVKNLLSNAFKFTEQGRVSLQFRYASGSEVQTYPILSAEEIVLAIEISDTGIGIPKVKQEIIFDAFQQADGTTNRKYGGTGLGLSISQKFVGLLGGVIGVDSEEGRGSTFTIYLPFGGAYAGMQNIYEREAAATIAEGFASGVYPFIADGQSTPDYEDKGKMQLSGKKILLVDDDMRNIYALTTVLESYDINVVFAENGQEGIHQLGDHPDTDLVLMDIMMPKMDGYEAIKEIRKQQRFGGLPIIALTAKAMKHDREKCVEAGASDYISKPVNVEQLISLIQVWLHR</sequence>
<dbReference type="SMART" id="SM00387">
    <property type="entry name" value="HATPase_c"/>
    <property type="match status" value="1"/>
</dbReference>
<dbReference type="InterPro" id="IPR024478">
    <property type="entry name" value="HlyB_4HB_MCP"/>
</dbReference>
<comment type="catalytic activity">
    <reaction evidence="1">
        <text>ATP + protein L-histidine = ADP + protein N-phospho-L-histidine.</text>
        <dbReference type="EC" id="2.7.13.3"/>
    </reaction>
</comment>
<evidence type="ECO:0000256" key="3">
    <source>
        <dbReference type="ARBA" id="ARBA00006402"/>
    </source>
</evidence>
<dbReference type="SMART" id="SM00448">
    <property type="entry name" value="REC"/>
    <property type="match status" value="1"/>
</dbReference>
<evidence type="ECO:0000313" key="20">
    <source>
        <dbReference type="EMBL" id="TVX99025.1"/>
    </source>
</evidence>
<dbReference type="InterPro" id="IPR003661">
    <property type="entry name" value="HisK_dim/P_dom"/>
</dbReference>
<keyword evidence="10" id="KW-0067">ATP-binding</keyword>
<dbReference type="Gene3D" id="6.10.340.10">
    <property type="match status" value="1"/>
</dbReference>
<dbReference type="AlphaFoldDB" id="A0A559JGN0"/>
<dbReference type="PANTHER" id="PTHR45339:SF1">
    <property type="entry name" value="HYBRID SIGNAL TRANSDUCTION HISTIDINE KINASE J"/>
    <property type="match status" value="1"/>
</dbReference>
<comment type="similarity">
    <text evidence="3">In the N-terminal section; belongs to the phytochrome family.</text>
</comment>
<name>A0A559JGN0_9BACL</name>
<evidence type="ECO:0000256" key="5">
    <source>
        <dbReference type="ARBA" id="ARBA00022475"/>
    </source>
</evidence>
<evidence type="ECO:0000256" key="16">
    <source>
        <dbReference type="SAM" id="Phobius"/>
    </source>
</evidence>
<dbReference type="CDD" id="cd00082">
    <property type="entry name" value="HisKA"/>
    <property type="match status" value="1"/>
</dbReference>
<feature type="modified residue" description="4-aspartylphosphate" evidence="14">
    <location>
        <position position="851"/>
    </location>
</feature>
<organism evidence="20 21">
    <name type="scientific">Cohnella terricola</name>
    <dbReference type="NCBI Taxonomy" id="1289167"/>
    <lineage>
        <taxon>Bacteria</taxon>
        <taxon>Bacillati</taxon>
        <taxon>Bacillota</taxon>
        <taxon>Bacilli</taxon>
        <taxon>Bacillales</taxon>
        <taxon>Paenibacillaceae</taxon>
        <taxon>Cohnella</taxon>
    </lineage>
</organism>
<keyword evidence="16" id="KW-1133">Transmembrane helix</keyword>
<reference evidence="20 21" key="1">
    <citation type="submission" date="2019-07" db="EMBL/GenBank/DDBJ databases">
        <authorList>
            <person name="Kim J."/>
        </authorList>
    </citation>
    <scope>NUCLEOTIDE SEQUENCE [LARGE SCALE GENOMIC DNA]</scope>
    <source>
        <strain evidence="20 21">G13</strain>
    </source>
</reference>
<evidence type="ECO:0000256" key="12">
    <source>
        <dbReference type="ARBA" id="ARBA00023136"/>
    </source>
</evidence>
<proteinExistence type="inferred from homology"/>
<evidence type="ECO:0000259" key="19">
    <source>
        <dbReference type="PROSITE" id="PS50885"/>
    </source>
</evidence>
<dbReference type="GO" id="GO:0005524">
    <property type="term" value="F:ATP binding"/>
    <property type="evidence" value="ECO:0007669"/>
    <property type="project" value="UniProtKB-KW"/>
</dbReference>
<evidence type="ECO:0000256" key="8">
    <source>
        <dbReference type="ARBA" id="ARBA00022741"/>
    </source>
</evidence>
<evidence type="ECO:0000256" key="9">
    <source>
        <dbReference type="ARBA" id="ARBA00022777"/>
    </source>
</evidence>
<keyword evidence="11" id="KW-0902">Two-component regulatory system</keyword>
<evidence type="ECO:0000256" key="2">
    <source>
        <dbReference type="ARBA" id="ARBA00004651"/>
    </source>
</evidence>
<dbReference type="SMART" id="SM00388">
    <property type="entry name" value="HisKA"/>
    <property type="match status" value="1"/>
</dbReference>
<dbReference type="InterPro" id="IPR036097">
    <property type="entry name" value="HisK_dim/P_sf"/>
</dbReference>
<dbReference type="InterPro" id="IPR003018">
    <property type="entry name" value="GAF"/>
</dbReference>
<evidence type="ECO:0000256" key="15">
    <source>
        <dbReference type="SAM" id="Coils"/>
    </source>
</evidence>
<dbReference type="Pfam" id="PF02518">
    <property type="entry name" value="HATPase_c"/>
    <property type="match status" value="1"/>
</dbReference>
<keyword evidence="15" id="KW-0175">Coiled coil</keyword>
<dbReference type="OrthoDB" id="9790669at2"/>
<evidence type="ECO:0000256" key="10">
    <source>
        <dbReference type="ARBA" id="ARBA00022840"/>
    </source>
</evidence>
<dbReference type="PROSITE" id="PS50110">
    <property type="entry name" value="RESPONSE_REGULATORY"/>
    <property type="match status" value="1"/>
</dbReference>
<dbReference type="PANTHER" id="PTHR45339">
    <property type="entry name" value="HYBRID SIGNAL TRANSDUCTION HISTIDINE KINASE J"/>
    <property type="match status" value="1"/>
</dbReference>
<feature type="domain" description="Response regulatory" evidence="18">
    <location>
        <begin position="801"/>
        <end position="918"/>
    </location>
</feature>
<evidence type="ECO:0000259" key="17">
    <source>
        <dbReference type="PROSITE" id="PS50109"/>
    </source>
</evidence>
<comment type="caution">
    <text evidence="20">The sequence shown here is derived from an EMBL/GenBank/DDBJ whole genome shotgun (WGS) entry which is preliminary data.</text>
</comment>
<dbReference type="PROSITE" id="PS50885">
    <property type="entry name" value="HAMP"/>
    <property type="match status" value="1"/>
</dbReference>
<dbReference type="Gene3D" id="3.40.50.2300">
    <property type="match status" value="1"/>
</dbReference>
<comment type="subcellular location">
    <subcellularLocation>
        <location evidence="2">Cell membrane</location>
        <topology evidence="2">Multi-pass membrane protein</topology>
    </subcellularLocation>
</comment>
<dbReference type="Pfam" id="PF13185">
    <property type="entry name" value="GAF_2"/>
    <property type="match status" value="1"/>
</dbReference>
<evidence type="ECO:0000256" key="13">
    <source>
        <dbReference type="ARBA" id="ARBA00074306"/>
    </source>
</evidence>
<dbReference type="EMBL" id="VNJJ01000007">
    <property type="protein sequence ID" value="TVX99025.1"/>
    <property type="molecule type" value="Genomic_DNA"/>
</dbReference>
<dbReference type="SUPFAM" id="SSF55781">
    <property type="entry name" value="GAF domain-like"/>
    <property type="match status" value="1"/>
</dbReference>
<feature type="transmembrane region" description="Helical" evidence="16">
    <location>
        <begin position="183"/>
        <end position="207"/>
    </location>
</feature>
<keyword evidence="7" id="KW-0808">Transferase</keyword>
<dbReference type="Pfam" id="PF00512">
    <property type="entry name" value="HisKA"/>
    <property type="match status" value="1"/>
</dbReference>
<keyword evidence="12 16" id="KW-0472">Membrane</keyword>
<dbReference type="PROSITE" id="PS50109">
    <property type="entry name" value="HIS_KIN"/>
    <property type="match status" value="1"/>
</dbReference>
<dbReference type="Pfam" id="PF00072">
    <property type="entry name" value="Response_reg"/>
    <property type="match status" value="1"/>
</dbReference>
<evidence type="ECO:0000256" key="6">
    <source>
        <dbReference type="ARBA" id="ARBA00022553"/>
    </source>
</evidence>
<dbReference type="InterPro" id="IPR003660">
    <property type="entry name" value="HAMP_dom"/>
</dbReference>
<dbReference type="Proteomes" id="UP000316330">
    <property type="component" value="Unassembled WGS sequence"/>
</dbReference>
<dbReference type="SMART" id="SM00304">
    <property type="entry name" value="HAMP"/>
    <property type="match status" value="1"/>
</dbReference>
<dbReference type="CDD" id="cd16922">
    <property type="entry name" value="HATPase_EvgS-ArcB-TorS-like"/>
    <property type="match status" value="1"/>
</dbReference>
<feature type="domain" description="Histidine kinase" evidence="17">
    <location>
        <begin position="515"/>
        <end position="751"/>
    </location>
</feature>
<dbReference type="RefSeq" id="WP_144702712.1">
    <property type="nucleotide sequence ID" value="NZ_VNJJ01000007.1"/>
</dbReference>
<dbReference type="Pfam" id="PF12729">
    <property type="entry name" value="4HB_MCP_1"/>
    <property type="match status" value="1"/>
</dbReference>
<evidence type="ECO:0000256" key="14">
    <source>
        <dbReference type="PROSITE-ProRule" id="PRU00169"/>
    </source>
</evidence>
<evidence type="ECO:0000313" key="21">
    <source>
        <dbReference type="Proteomes" id="UP000316330"/>
    </source>
</evidence>
<dbReference type="CDD" id="cd17546">
    <property type="entry name" value="REC_hyHK_CKI1_RcsC-like"/>
    <property type="match status" value="1"/>
</dbReference>
<evidence type="ECO:0000259" key="18">
    <source>
        <dbReference type="PROSITE" id="PS50110"/>
    </source>
</evidence>
<keyword evidence="8" id="KW-0547">Nucleotide-binding</keyword>
<evidence type="ECO:0000256" key="7">
    <source>
        <dbReference type="ARBA" id="ARBA00022679"/>
    </source>
</evidence>
<feature type="domain" description="HAMP" evidence="19">
    <location>
        <begin position="208"/>
        <end position="262"/>
    </location>
</feature>
<dbReference type="Pfam" id="PF00672">
    <property type="entry name" value="HAMP"/>
    <property type="match status" value="1"/>
</dbReference>
<dbReference type="InterPro" id="IPR047347">
    <property type="entry name" value="YvaQ-like_sensor"/>
</dbReference>
<dbReference type="InterPro" id="IPR003594">
    <property type="entry name" value="HATPase_dom"/>
</dbReference>
<dbReference type="InterPro" id="IPR005467">
    <property type="entry name" value="His_kinase_dom"/>
</dbReference>
<dbReference type="FunFam" id="3.30.565.10:FF:000010">
    <property type="entry name" value="Sensor histidine kinase RcsC"/>
    <property type="match status" value="1"/>
</dbReference>
<evidence type="ECO:0000256" key="4">
    <source>
        <dbReference type="ARBA" id="ARBA00012438"/>
    </source>
</evidence>